<name>A0AAD5GLG2_AMBAR</name>
<accession>A0AAD5GLG2</accession>
<comment type="caution">
    <text evidence="1">The sequence shown here is derived from an EMBL/GenBank/DDBJ whole genome shotgun (WGS) entry which is preliminary data.</text>
</comment>
<protein>
    <submittedName>
        <fullName evidence="1">Uncharacterized protein</fullName>
    </submittedName>
</protein>
<sequence length="36" mass="3977">MDPALDMLNMSTCSTDGSSFILVDEVVHFEARCIEV</sequence>
<dbReference type="EMBL" id="JAMZMK010007305">
    <property type="protein sequence ID" value="KAI7745284.1"/>
    <property type="molecule type" value="Genomic_DNA"/>
</dbReference>
<gene>
    <name evidence="1" type="ORF">M8C21_017346</name>
</gene>
<keyword evidence="2" id="KW-1185">Reference proteome</keyword>
<reference evidence="1" key="1">
    <citation type="submission" date="2022-06" db="EMBL/GenBank/DDBJ databases">
        <title>Uncovering the hologenomic basis of an extraordinary plant invasion.</title>
        <authorList>
            <person name="Bieker V.C."/>
            <person name="Martin M.D."/>
            <person name="Gilbert T."/>
            <person name="Hodgins K."/>
            <person name="Battlay P."/>
            <person name="Petersen B."/>
            <person name="Wilson J."/>
        </authorList>
    </citation>
    <scope>NUCLEOTIDE SEQUENCE</scope>
    <source>
        <strain evidence="1">AA19_3_7</strain>
        <tissue evidence="1">Leaf</tissue>
    </source>
</reference>
<proteinExistence type="predicted"/>
<dbReference type="AlphaFoldDB" id="A0AAD5GLG2"/>
<organism evidence="1 2">
    <name type="scientific">Ambrosia artemisiifolia</name>
    <name type="common">Common ragweed</name>
    <dbReference type="NCBI Taxonomy" id="4212"/>
    <lineage>
        <taxon>Eukaryota</taxon>
        <taxon>Viridiplantae</taxon>
        <taxon>Streptophyta</taxon>
        <taxon>Embryophyta</taxon>
        <taxon>Tracheophyta</taxon>
        <taxon>Spermatophyta</taxon>
        <taxon>Magnoliopsida</taxon>
        <taxon>eudicotyledons</taxon>
        <taxon>Gunneridae</taxon>
        <taxon>Pentapetalae</taxon>
        <taxon>asterids</taxon>
        <taxon>campanulids</taxon>
        <taxon>Asterales</taxon>
        <taxon>Asteraceae</taxon>
        <taxon>Asteroideae</taxon>
        <taxon>Heliantheae alliance</taxon>
        <taxon>Heliantheae</taxon>
        <taxon>Ambrosia</taxon>
    </lineage>
</organism>
<evidence type="ECO:0000313" key="2">
    <source>
        <dbReference type="Proteomes" id="UP001206925"/>
    </source>
</evidence>
<evidence type="ECO:0000313" key="1">
    <source>
        <dbReference type="EMBL" id="KAI7745284.1"/>
    </source>
</evidence>
<dbReference type="Proteomes" id="UP001206925">
    <property type="component" value="Unassembled WGS sequence"/>
</dbReference>